<dbReference type="EMBL" id="CP067089">
    <property type="protein sequence ID" value="QQO08791.1"/>
    <property type="molecule type" value="Genomic_DNA"/>
</dbReference>
<dbReference type="PROSITE" id="PS51197">
    <property type="entry name" value="HTH_RRF2_2"/>
    <property type="match status" value="1"/>
</dbReference>
<name>A0A7T7XLX0_9SPIR</name>
<dbReference type="InterPro" id="IPR036390">
    <property type="entry name" value="WH_DNA-bd_sf"/>
</dbReference>
<dbReference type="Gene3D" id="1.10.10.10">
    <property type="entry name" value="Winged helix-like DNA-binding domain superfamily/Winged helix DNA-binding domain"/>
    <property type="match status" value="1"/>
</dbReference>
<proteinExistence type="predicted"/>
<dbReference type="PANTHER" id="PTHR33221:SF15">
    <property type="entry name" value="HTH-TYPE TRANSCRIPTIONAL REGULATOR YWGB-RELATED"/>
    <property type="match status" value="1"/>
</dbReference>
<dbReference type="Pfam" id="PF02082">
    <property type="entry name" value="Rrf2"/>
    <property type="match status" value="1"/>
</dbReference>
<dbReference type="RefSeq" id="WP_215626097.1">
    <property type="nucleotide sequence ID" value="NZ_CP067089.2"/>
</dbReference>
<reference evidence="1" key="1">
    <citation type="submission" date="2021-01" db="EMBL/GenBank/DDBJ databases">
        <title>Description of Breznakiella homolactica.</title>
        <authorList>
            <person name="Song Y."/>
            <person name="Brune A."/>
        </authorList>
    </citation>
    <scope>NUCLEOTIDE SEQUENCE</scope>
    <source>
        <strain evidence="1">RmG30</strain>
    </source>
</reference>
<dbReference type="InterPro" id="IPR036388">
    <property type="entry name" value="WH-like_DNA-bd_sf"/>
</dbReference>
<gene>
    <name evidence="1" type="ORF">JFL75_17960</name>
</gene>
<dbReference type="InterPro" id="IPR000944">
    <property type="entry name" value="Tscrpt_reg_Rrf2"/>
</dbReference>
<keyword evidence="2" id="KW-1185">Reference proteome</keyword>
<protein>
    <submittedName>
        <fullName evidence="1">Rrf2 family transcriptional regulator</fullName>
    </submittedName>
</protein>
<evidence type="ECO:0000313" key="2">
    <source>
        <dbReference type="Proteomes" id="UP000595917"/>
    </source>
</evidence>
<dbReference type="Proteomes" id="UP000595917">
    <property type="component" value="Chromosome"/>
</dbReference>
<dbReference type="GO" id="GO:0005829">
    <property type="term" value="C:cytosol"/>
    <property type="evidence" value="ECO:0007669"/>
    <property type="project" value="TreeGrafter"/>
</dbReference>
<sequence>MRVSTQFPIAVHILLMVAYFKDIRITSDMVAASAGCNPVIVRNIFPKLKRAGLLSVRTGMGGTSLARPAKEISLWDIYTAVESDETEEMFKIHPNTSARCPVGSNIRGLLLSHLEEGIAALRKSLSKVSLADMKKELSLQPVPPGLIKKLK</sequence>
<accession>A0A7T7XLX0</accession>
<evidence type="ECO:0000313" key="1">
    <source>
        <dbReference type="EMBL" id="QQO08791.1"/>
    </source>
</evidence>
<dbReference type="KEGG" id="bhc:JFL75_17960"/>
<dbReference type="PANTHER" id="PTHR33221">
    <property type="entry name" value="WINGED HELIX-TURN-HELIX TRANSCRIPTIONAL REGULATOR, RRF2 FAMILY"/>
    <property type="match status" value="1"/>
</dbReference>
<dbReference type="SUPFAM" id="SSF46785">
    <property type="entry name" value="Winged helix' DNA-binding domain"/>
    <property type="match status" value="1"/>
</dbReference>
<dbReference type="GO" id="GO:0003700">
    <property type="term" value="F:DNA-binding transcription factor activity"/>
    <property type="evidence" value="ECO:0007669"/>
    <property type="project" value="TreeGrafter"/>
</dbReference>
<organism evidence="1 2">
    <name type="scientific">Breznakiella homolactica</name>
    <dbReference type="NCBI Taxonomy" id="2798577"/>
    <lineage>
        <taxon>Bacteria</taxon>
        <taxon>Pseudomonadati</taxon>
        <taxon>Spirochaetota</taxon>
        <taxon>Spirochaetia</taxon>
        <taxon>Spirochaetales</taxon>
        <taxon>Breznakiellaceae</taxon>
        <taxon>Breznakiella</taxon>
    </lineage>
</organism>
<dbReference type="AlphaFoldDB" id="A0A7T7XLX0"/>